<gene>
    <name evidence="2" type="ORF">OKA04_09540</name>
</gene>
<feature type="chain" id="PRO_5046781800" evidence="1">
    <location>
        <begin position="23"/>
        <end position="227"/>
    </location>
</feature>
<evidence type="ECO:0000313" key="3">
    <source>
        <dbReference type="Proteomes" id="UP001207930"/>
    </source>
</evidence>
<feature type="signal peptide" evidence="1">
    <location>
        <begin position="1"/>
        <end position="22"/>
    </location>
</feature>
<dbReference type="Gene3D" id="2.120.10.30">
    <property type="entry name" value="TolB, C-terminal domain"/>
    <property type="match status" value="1"/>
</dbReference>
<protein>
    <submittedName>
        <fullName evidence="2">Uncharacterized protein</fullName>
    </submittedName>
</protein>
<keyword evidence="1" id="KW-0732">Signal</keyword>
<dbReference type="InterPro" id="IPR011659">
    <property type="entry name" value="WD40"/>
</dbReference>
<evidence type="ECO:0000256" key="1">
    <source>
        <dbReference type="SAM" id="SignalP"/>
    </source>
</evidence>
<evidence type="ECO:0000313" key="2">
    <source>
        <dbReference type="EMBL" id="MCW1884968.1"/>
    </source>
</evidence>
<proteinExistence type="predicted"/>
<dbReference type="Pfam" id="PF07676">
    <property type="entry name" value="PD40"/>
    <property type="match status" value="1"/>
</dbReference>
<sequence length="227" mass="24746">MMTGWRSGLWVAAVLAMGALHAAEPAASVAVKDGNIVLTPAGGEARTLTKSGQDSSPVLSPDGKWIVFVRAVPGKKISTGAGDHDAEELWQIDAAGKKEAERLVAPRDSEKVEELIATFERVQFSADGRLVYFVTPAWATSGAVHVVDTTNRKVRFIVPGDGLHVMHTGEYRDHLLLSQHRYFLGGGSYDWIWLFSPEGKEIGPVGEDVTGFMELYGEEEKPRVKEE</sequence>
<comment type="caution">
    <text evidence="2">The sequence shown here is derived from an EMBL/GenBank/DDBJ whole genome shotgun (WGS) entry which is preliminary data.</text>
</comment>
<dbReference type="EMBL" id="JAPDDS010000004">
    <property type="protein sequence ID" value="MCW1884968.1"/>
    <property type="molecule type" value="Genomic_DNA"/>
</dbReference>
<keyword evidence="3" id="KW-1185">Reference proteome</keyword>
<dbReference type="SUPFAM" id="SSF69304">
    <property type="entry name" value="Tricorn protease N-terminal domain"/>
    <property type="match status" value="1"/>
</dbReference>
<organism evidence="2 3">
    <name type="scientific">Luteolibacter flavescens</name>
    <dbReference type="NCBI Taxonomy" id="1859460"/>
    <lineage>
        <taxon>Bacteria</taxon>
        <taxon>Pseudomonadati</taxon>
        <taxon>Verrucomicrobiota</taxon>
        <taxon>Verrucomicrobiia</taxon>
        <taxon>Verrucomicrobiales</taxon>
        <taxon>Verrucomicrobiaceae</taxon>
        <taxon>Luteolibacter</taxon>
    </lineage>
</organism>
<name>A0ABT3FN25_9BACT</name>
<dbReference type="Proteomes" id="UP001207930">
    <property type="component" value="Unassembled WGS sequence"/>
</dbReference>
<dbReference type="InterPro" id="IPR011042">
    <property type="entry name" value="6-blade_b-propeller_TolB-like"/>
</dbReference>
<reference evidence="2 3" key="1">
    <citation type="submission" date="2022-10" db="EMBL/GenBank/DDBJ databases">
        <title>Luteolibacter flavescens strain MCCC 1K03193, whole genome shotgun sequencing project.</title>
        <authorList>
            <person name="Zhao G."/>
            <person name="Shen L."/>
        </authorList>
    </citation>
    <scope>NUCLEOTIDE SEQUENCE [LARGE SCALE GENOMIC DNA]</scope>
    <source>
        <strain evidence="2 3">MCCC 1K03193</strain>
    </source>
</reference>
<accession>A0ABT3FN25</accession>